<accession>A0A0P6YA83</accession>
<dbReference type="Proteomes" id="UP000050277">
    <property type="component" value="Unassembled WGS sequence"/>
</dbReference>
<proteinExistence type="predicted"/>
<dbReference type="STRING" id="70996.SE18_11350"/>
<gene>
    <name evidence="1" type="ORF">SE18_11350</name>
</gene>
<dbReference type="OrthoDB" id="9823164at2"/>
<dbReference type="EMBL" id="LGKP01000020">
    <property type="protein sequence ID" value="KPL86921.1"/>
    <property type="molecule type" value="Genomic_DNA"/>
</dbReference>
<dbReference type="AlphaFoldDB" id="A0A0P6YA83"/>
<evidence type="ECO:0000313" key="2">
    <source>
        <dbReference type="Proteomes" id="UP000050277"/>
    </source>
</evidence>
<organism evidence="1 2">
    <name type="scientific">Herpetosiphon geysericola</name>
    <dbReference type="NCBI Taxonomy" id="70996"/>
    <lineage>
        <taxon>Bacteria</taxon>
        <taxon>Bacillati</taxon>
        <taxon>Chloroflexota</taxon>
        <taxon>Chloroflexia</taxon>
        <taxon>Herpetosiphonales</taxon>
        <taxon>Herpetosiphonaceae</taxon>
        <taxon>Herpetosiphon</taxon>
    </lineage>
</organism>
<comment type="caution">
    <text evidence="1">The sequence shown here is derived from an EMBL/GenBank/DDBJ whole genome shotgun (WGS) entry which is preliminary data.</text>
</comment>
<evidence type="ECO:0000313" key="1">
    <source>
        <dbReference type="EMBL" id="KPL86921.1"/>
    </source>
</evidence>
<reference evidence="1 2" key="1">
    <citation type="submission" date="2015-07" db="EMBL/GenBank/DDBJ databases">
        <title>Whole genome sequence of Herpetosiphon geysericola DSM 7119.</title>
        <authorList>
            <person name="Hemp J."/>
            <person name="Ward L.M."/>
            <person name="Pace L.A."/>
            <person name="Fischer W.W."/>
        </authorList>
    </citation>
    <scope>NUCLEOTIDE SEQUENCE [LARGE SCALE GENOMIC DNA]</scope>
    <source>
        <strain evidence="1 2">DSM 7119</strain>
    </source>
</reference>
<dbReference type="RefSeq" id="WP_054534573.1">
    <property type="nucleotide sequence ID" value="NZ_LGKP01000020.1"/>
</dbReference>
<sequence length="154" mass="17632">MDSHWFTPDHQHYFQVGIAAYPHPVPVTNALRCLLFGFSQQDHPLVIHPLTFAEPNHFGTFTQRWMSPQMQGNAIAGWTGFMALRYLLGYFSQWVLLPPAIRYQAWHPTARTVTPPVQVIAAIRAWDVGWEQQLTTLLPQIETLRHPPYTAMAG</sequence>
<keyword evidence="2" id="KW-1185">Reference proteome</keyword>
<protein>
    <submittedName>
        <fullName evidence="1">Uncharacterized protein</fullName>
    </submittedName>
</protein>
<name>A0A0P6YA83_9CHLR</name>